<dbReference type="Proteomes" id="UP000229191">
    <property type="component" value="Unassembled WGS sequence"/>
</dbReference>
<reference evidence="2" key="1">
    <citation type="submission" date="2017-09" db="EMBL/GenBank/DDBJ databases">
        <title>Depth-based differentiation of microbial function through sediment-hosted aquifers and enrichment of novel symbionts in the deep terrestrial subsurface.</title>
        <authorList>
            <person name="Probst A.J."/>
            <person name="Ladd B."/>
            <person name="Jarett J.K."/>
            <person name="Geller-Mcgrath D.E."/>
            <person name="Sieber C.M.K."/>
            <person name="Emerson J.B."/>
            <person name="Anantharaman K."/>
            <person name="Thomas B.C."/>
            <person name="Malmstrom R."/>
            <person name="Stieglmeier M."/>
            <person name="Klingl A."/>
            <person name="Woyke T."/>
            <person name="Ryan C.M."/>
            <person name="Banfield J.F."/>
        </authorList>
    </citation>
    <scope>NUCLEOTIDE SEQUENCE [LARGE SCALE GENOMIC DNA]</scope>
</reference>
<gene>
    <name evidence="1" type="ORF">COS53_02340</name>
</gene>
<proteinExistence type="predicted"/>
<comment type="caution">
    <text evidence="1">The sequence shown here is derived from an EMBL/GenBank/DDBJ whole genome shotgun (WGS) entry which is preliminary data.</text>
</comment>
<protein>
    <submittedName>
        <fullName evidence="1">Uncharacterized protein</fullName>
    </submittedName>
</protein>
<sequence length="134" mass="15393">MTQTDSSPRSIFNKNGKTGIEEVNNLFERPKPISEVLSDRLKNNLKKLTIDPNYSSTIMIPEEQLGENFLHDLNVTYNSSYLTQIDPKDIRILASLSETNMPNVFLITRSKLSKENAKVYKTLLIQKERPTTIY</sequence>
<dbReference type="EMBL" id="PEVB01000066">
    <property type="protein sequence ID" value="PIV07446.1"/>
    <property type="molecule type" value="Genomic_DNA"/>
</dbReference>
<evidence type="ECO:0000313" key="1">
    <source>
        <dbReference type="EMBL" id="PIV07446.1"/>
    </source>
</evidence>
<name>A0A2M7BPM1_9BACT</name>
<dbReference type="AlphaFoldDB" id="A0A2M7BPM1"/>
<evidence type="ECO:0000313" key="2">
    <source>
        <dbReference type="Proteomes" id="UP000229191"/>
    </source>
</evidence>
<organism evidence="1 2">
    <name type="scientific">Candidatus Shapirobacteria bacterium CG03_land_8_20_14_0_80_35_14</name>
    <dbReference type="NCBI Taxonomy" id="1974878"/>
    <lineage>
        <taxon>Bacteria</taxon>
        <taxon>Candidatus Shapironibacteriota</taxon>
    </lineage>
</organism>
<accession>A0A2M7BPM1</accession>